<dbReference type="Pfam" id="PF00364">
    <property type="entry name" value="Biotin_lipoyl"/>
    <property type="match status" value="1"/>
</dbReference>
<dbReference type="AlphaFoldDB" id="A0A0G4G454"/>
<organism evidence="2 3">
    <name type="scientific">Vitrella brassicaformis (strain CCMP3155)</name>
    <dbReference type="NCBI Taxonomy" id="1169540"/>
    <lineage>
        <taxon>Eukaryota</taxon>
        <taxon>Sar</taxon>
        <taxon>Alveolata</taxon>
        <taxon>Colpodellida</taxon>
        <taxon>Vitrellaceae</taxon>
        <taxon>Vitrella</taxon>
    </lineage>
</organism>
<evidence type="ECO:0000313" key="2">
    <source>
        <dbReference type="EMBL" id="CEM22676.1"/>
    </source>
</evidence>
<keyword evidence="3" id="KW-1185">Reference proteome</keyword>
<feature type="domain" description="Lipoyl-binding" evidence="1">
    <location>
        <begin position="5"/>
        <end position="68"/>
    </location>
</feature>
<accession>A0A0G4G454</accession>
<proteinExistence type="predicted"/>
<dbReference type="InParanoid" id="A0A0G4G454"/>
<protein>
    <recommendedName>
        <fullName evidence="1">Lipoyl-binding domain-containing protein</fullName>
    </recommendedName>
</protein>
<dbReference type="VEuPathDB" id="CryptoDB:Vbra_21929"/>
<dbReference type="Gene3D" id="2.40.50.100">
    <property type="match status" value="1"/>
</dbReference>
<sequence>MVPKEALFCRVYHWHVKLNDQVKRGSLLIDADTVQGLLGISSAHHGKVVDICCKKDDMLKGGDVICRIDVPFIDYWRAVAEDGTNPSRQPYLQNKEKKK</sequence>
<evidence type="ECO:0000259" key="1">
    <source>
        <dbReference type="Pfam" id="PF00364"/>
    </source>
</evidence>
<gene>
    <name evidence="2" type="ORF">Vbra_21929</name>
</gene>
<reference evidence="2 3" key="1">
    <citation type="submission" date="2014-11" db="EMBL/GenBank/DDBJ databases">
        <authorList>
            <person name="Zhu J."/>
            <person name="Qi W."/>
            <person name="Song R."/>
        </authorList>
    </citation>
    <scope>NUCLEOTIDE SEQUENCE [LARGE SCALE GENOMIC DNA]</scope>
</reference>
<dbReference type="SUPFAM" id="SSF51230">
    <property type="entry name" value="Single hybrid motif"/>
    <property type="match status" value="1"/>
</dbReference>
<evidence type="ECO:0000313" key="3">
    <source>
        <dbReference type="Proteomes" id="UP000041254"/>
    </source>
</evidence>
<dbReference type="EMBL" id="CDMY01000554">
    <property type="protein sequence ID" value="CEM22676.1"/>
    <property type="molecule type" value="Genomic_DNA"/>
</dbReference>
<dbReference type="InterPro" id="IPR000089">
    <property type="entry name" value="Biotin_lipoyl"/>
</dbReference>
<dbReference type="Proteomes" id="UP000041254">
    <property type="component" value="Unassembled WGS sequence"/>
</dbReference>
<dbReference type="InterPro" id="IPR011053">
    <property type="entry name" value="Single_hybrid_motif"/>
</dbReference>
<name>A0A0G4G454_VITBC</name>